<sequence length="731" mass="82463">MAAVEFGDSELFDQFEEKAPERNRVIDEVDNEESESSDRLRELRQTLEVCEDTIERLNAENILIAYPPSQNMYLNDDPHEELKRKLNILSRPTGIKIEDSKIDGPLCQINYGNNIISKQCRKEMEDFIFSLVQNRLQECKNDPEGSALHVKPHHSSFLMEESYKVKTSSDFKHIKNAFSMIGSVLYFTNFCVDKLGQPLLNENPQLTDGWEVPKYQQIFGQIIALEGQEVQIKEKRPRPCCFNCCSEDHQLRDCPEPKDMARINEKRKEFSQNNNQSNQRYHAEEVEERFAKYKPGKLSQELLDALGINTKTLPPFIYRMRELGYPPGWLKEAEMENSGLMLYDGSNNEDENNHGQKISYDVSKLVDFPGFNVSAPPNVRDDYRSFSSVPMQPQHWKQNFAAFLSSNFPMQGSGCSKRHHESESTPQKAKKWRSNSENQESDMEIESDQDTSQLRSDGFQFHPPLPPGSSSLGVAPPLPLGTPPSTPPIPKGTPPPTPPTNYSPSTQARGLTEGEESEDGLTLEELEEQQRLLWAALENADTATNSDSEAGASETPVPSSPSVVTSLKLDSEEDGEKMEDSSHTFEIKSTPSSPAEPVTNVCEDERIDETASDEQEKHSVNENVIDLQAEMSDIIVLDEVYEENSNHDATNGTSDTPQISTQESNVQVADNMEEPVENKVTFVPHRSRFAEGIIPFEDTPEFTEVAEATGVYLKIRDLLKGSPRNQAKNKK</sequence>
<dbReference type="GO" id="GO:0008270">
    <property type="term" value="F:zinc ion binding"/>
    <property type="evidence" value="ECO:0007669"/>
    <property type="project" value="UniProtKB-KW"/>
</dbReference>
<keyword evidence="5" id="KW-0539">Nucleus</keyword>
<keyword evidence="2" id="KW-0479">Metal-binding</keyword>
<evidence type="ECO:0000313" key="10">
    <source>
        <dbReference type="Proteomes" id="UP000579812"/>
    </source>
</evidence>
<dbReference type="InterPro" id="IPR052115">
    <property type="entry name" value="NEXT_complex_subunit_ZCCHC8"/>
</dbReference>
<evidence type="ECO:0000256" key="2">
    <source>
        <dbReference type="ARBA" id="ARBA00022723"/>
    </source>
</evidence>
<feature type="region of interest" description="Disordered" evidence="7">
    <location>
        <begin position="411"/>
        <end position="601"/>
    </location>
</feature>
<keyword evidence="3" id="KW-0863">Zinc-finger</keyword>
<evidence type="ECO:0000313" key="9">
    <source>
        <dbReference type="EMBL" id="KAF4113677.1"/>
    </source>
</evidence>
<feature type="domain" description="PSP proline-rich" evidence="8">
    <location>
        <begin position="290"/>
        <end position="342"/>
    </location>
</feature>
<organism evidence="9 10">
    <name type="scientific">Onychostoma macrolepis</name>
    <dbReference type="NCBI Taxonomy" id="369639"/>
    <lineage>
        <taxon>Eukaryota</taxon>
        <taxon>Metazoa</taxon>
        <taxon>Chordata</taxon>
        <taxon>Craniata</taxon>
        <taxon>Vertebrata</taxon>
        <taxon>Euteleostomi</taxon>
        <taxon>Actinopterygii</taxon>
        <taxon>Neopterygii</taxon>
        <taxon>Teleostei</taxon>
        <taxon>Ostariophysi</taxon>
        <taxon>Cypriniformes</taxon>
        <taxon>Cyprinidae</taxon>
        <taxon>Acrossocheilinae</taxon>
        <taxon>Onychostoma</taxon>
    </lineage>
</organism>
<dbReference type="InterPro" id="IPR006568">
    <property type="entry name" value="PSP_pro-rich"/>
</dbReference>
<reference evidence="9 10" key="1">
    <citation type="submission" date="2020-04" db="EMBL/GenBank/DDBJ databases">
        <title>Chromosome-level genome assembly of a cyprinid fish Onychostoma macrolepis by integration of Nanopore Sequencing, Bionano and Hi-C technology.</title>
        <authorList>
            <person name="Wang D."/>
        </authorList>
    </citation>
    <scope>NUCLEOTIDE SEQUENCE [LARGE SCALE GENOMIC DNA]</scope>
    <source>
        <strain evidence="9">SWU-2019</strain>
        <tissue evidence="9">Muscle</tissue>
    </source>
</reference>
<evidence type="ECO:0000256" key="4">
    <source>
        <dbReference type="ARBA" id="ARBA00022833"/>
    </source>
</evidence>
<keyword evidence="10" id="KW-1185">Reference proteome</keyword>
<dbReference type="Pfam" id="PF04046">
    <property type="entry name" value="PSP"/>
    <property type="match status" value="1"/>
</dbReference>
<name>A0A7J6D3A3_9TELE</name>
<feature type="compositionally biased region" description="Acidic residues" evidence="7">
    <location>
        <begin position="513"/>
        <end position="527"/>
    </location>
</feature>
<gene>
    <name evidence="9" type="ORF">G5714_006222</name>
</gene>
<evidence type="ECO:0000256" key="1">
    <source>
        <dbReference type="ARBA" id="ARBA00004123"/>
    </source>
</evidence>
<keyword evidence="6" id="KW-0175">Coiled coil</keyword>
<dbReference type="EMBL" id="JAAMOB010000005">
    <property type="protein sequence ID" value="KAF4113677.1"/>
    <property type="molecule type" value="Genomic_DNA"/>
</dbReference>
<dbReference type="SMART" id="SM00581">
    <property type="entry name" value="PSP"/>
    <property type="match status" value="1"/>
</dbReference>
<accession>A0A7J6D3A3</accession>
<feature type="coiled-coil region" evidence="6">
    <location>
        <begin position="26"/>
        <end position="60"/>
    </location>
</feature>
<dbReference type="PANTHER" id="PTHR13316">
    <property type="entry name" value="ZINC FINGER, CCHC DOMAIN CONTAINING 8"/>
    <property type="match status" value="1"/>
</dbReference>
<keyword evidence="4" id="KW-0862">Zinc</keyword>
<dbReference type="PANTHER" id="PTHR13316:SF0">
    <property type="entry name" value="ZINC FINGER CCHC DOMAIN-CONTAINING PROTEIN 8"/>
    <property type="match status" value="1"/>
</dbReference>
<dbReference type="AlphaFoldDB" id="A0A7J6D3A3"/>
<dbReference type="GO" id="GO:0071013">
    <property type="term" value="C:catalytic step 2 spliceosome"/>
    <property type="evidence" value="ECO:0007669"/>
    <property type="project" value="TreeGrafter"/>
</dbReference>
<evidence type="ECO:0000259" key="8">
    <source>
        <dbReference type="SMART" id="SM00581"/>
    </source>
</evidence>
<comment type="subcellular location">
    <subcellularLocation>
        <location evidence="1">Nucleus</location>
    </subcellularLocation>
</comment>
<comment type="caution">
    <text evidence="9">The sequence shown here is derived from an EMBL/GenBank/DDBJ whole genome shotgun (WGS) entry which is preliminary data.</text>
</comment>
<dbReference type="GO" id="GO:0003723">
    <property type="term" value="F:RNA binding"/>
    <property type="evidence" value="ECO:0007669"/>
    <property type="project" value="TreeGrafter"/>
</dbReference>
<protein>
    <recommendedName>
        <fullName evidence="8">PSP proline-rich domain-containing protein</fullName>
    </recommendedName>
</protein>
<evidence type="ECO:0000256" key="3">
    <source>
        <dbReference type="ARBA" id="ARBA00022771"/>
    </source>
</evidence>
<feature type="compositionally biased region" description="Acidic residues" evidence="7">
    <location>
        <begin position="439"/>
        <end position="449"/>
    </location>
</feature>
<dbReference type="Proteomes" id="UP000579812">
    <property type="component" value="Unassembled WGS sequence"/>
</dbReference>
<evidence type="ECO:0000256" key="6">
    <source>
        <dbReference type="SAM" id="Coils"/>
    </source>
</evidence>
<evidence type="ECO:0000256" key="7">
    <source>
        <dbReference type="SAM" id="MobiDB-lite"/>
    </source>
</evidence>
<evidence type="ECO:0000256" key="5">
    <source>
        <dbReference type="ARBA" id="ARBA00023242"/>
    </source>
</evidence>
<proteinExistence type="predicted"/>
<feature type="compositionally biased region" description="Pro residues" evidence="7">
    <location>
        <begin position="476"/>
        <end position="501"/>
    </location>
</feature>